<keyword evidence="6" id="KW-1185">Reference proteome</keyword>
<evidence type="ECO:0000313" key="6">
    <source>
        <dbReference type="Proteomes" id="UP000503336"/>
    </source>
</evidence>
<dbReference type="Gene3D" id="3.40.50.10420">
    <property type="entry name" value="NagB/RpiA/CoA transferase-like"/>
    <property type="match status" value="1"/>
</dbReference>
<dbReference type="Pfam" id="PF01812">
    <property type="entry name" value="5-FTHF_cyc-lig"/>
    <property type="match status" value="1"/>
</dbReference>
<dbReference type="InterPro" id="IPR002698">
    <property type="entry name" value="FTHF_cligase"/>
</dbReference>
<keyword evidence="5" id="KW-0436">Ligase</keyword>
<organism evidence="5 6">
    <name type="scientific">Pikeienuella piscinae</name>
    <dbReference type="NCBI Taxonomy" id="2748098"/>
    <lineage>
        <taxon>Bacteria</taxon>
        <taxon>Pseudomonadati</taxon>
        <taxon>Pseudomonadota</taxon>
        <taxon>Alphaproteobacteria</taxon>
        <taxon>Rhodobacterales</taxon>
        <taxon>Paracoccaceae</taxon>
        <taxon>Pikeienuella</taxon>
    </lineage>
</organism>
<evidence type="ECO:0000256" key="2">
    <source>
        <dbReference type="ARBA" id="ARBA00022741"/>
    </source>
</evidence>
<dbReference type="EMBL" id="CP049056">
    <property type="protein sequence ID" value="QIE55086.1"/>
    <property type="molecule type" value="Genomic_DNA"/>
</dbReference>
<proteinExistence type="inferred from homology"/>
<keyword evidence="2 4" id="KW-0547">Nucleotide-binding</keyword>
<dbReference type="GO" id="GO:0046872">
    <property type="term" value="F:metal ion binding"/>
    <property type="evidence" value="ECO:0007669"/>
    <property type="project" value="UniProtKB-KW"/>
</dbReference>
<dbReference type="GO" id="GO:0035999">
    <property type="term" value="P:tetrahydrofolate interconversion"/>
    <property type="evidence" value="ECO:0007669"/>
    <property type="project" value="TreeGrafter"/>
</dbReference>
<gene>
    <name evidence="5" type="ORF">G5B40_06225</name>
</gene>
<dbReference type="EC" id="6.3.3.2" evidence="4"/>
<dbReference type="NCBIfam" id="TIGR02727">
    <property type="entry name" value="MTHFS_bact"/>
    <property type="match status" value="1"/>
</dbReference>
<evidence type="ECO:0000313" key="5">
    <source>
        <dbReference type="EMBL" id="QIE55086.1"/>
    </source>
</evidence>
<dbReference type="SUPFAM" id="SSF100950">
    <property type="entry name" value="NagB/RpiA/CoA transferase-like"/>
    <property type="match status" value="1"/>
</dbReference>
<evidence type="ECO:0000256" key="3">
    <source>
        <dbReference type="ARBA" id="ARBA00022840"/>
    </source>
</evidence>
<comment type="similarity">
    <text evidence="1 4">Belongs to the 5-formyltetrahydrofolate cyclo-ligase family.</text>
</comment>
<dbReference type="PANTHER" id="PTHR23407:SF1">
    <property type="entry name" value="5-FORMYLTETRAHYDROFOLATE CYCLO-LIGASE"/>
    <property type="match status" value="1"/>
</dbReference>
<comment type="catalytic activity">
    <reaction evidence="4">
        <text>(6S)-5-formyl-5,6,7,8-tetrahydrofolate + ATP = (6R)-5,10-methenyltetrahydrofolate + ADP + phosphate</text>
        <dbReference type="Rhea" id="RHEA:10488"/>
        <dbReference type="ChEBI" id="CHEBI:30616"/>
        <dbReference type="ChEBI" id="CHEBI:43474"/>
        <dbReference type="ChEBI" id="CHEBI:57455"/>
        <dbReference type="ChEBI" id="CHEBI:57457"/>
        <dbReference type="ChEBI" id="CHEBI:456216"/>
        <dbReference type="EC" id="6.3.3.2"/>
    </reaction>
</comment>
<dbReference type="InterPro" id="IPR037171">
    <property type="entry name" value="NagB/RpiA_transferase-like"/>
</dbReference>
<dbReference type="GO" id="GO:0005524">
    <property type="term" value="F:ATP binding"/>
    <property type="evidence" value="ECO:0007669"/>
    <property type="project" value="UniProtKB-KW"/>
</dbReference>
<dbReference type="GO" id="GO:0009396">
    <property type="term" value="P:folic acid-containing compound biosynthetic process"/>
    <property type="evidence" value="ECO:0007669"/>
    <property type="project" value="TreeGrafter"/>
</dbReference>
<accession>A0A7L5BXW3</accession>
<keyword evidence="4" id="KW-0460">Magnesium</keyword>
<sequence>MSSDDYSGFASSPCFAHELVETESGYAVADPVAARDVARWRKAERERLIAERRREPVEARNRTAEAIAAQLDQLIAPGPGVAISLYWPFRGELDLRGWMRSVTETGARAALPIVTAKGRPLIFRQWTPYTRMARGVWNIPVPDDEPELTPDVVIAPLVGFDSECYRLGYGGGYFDRTLASLPGKPMVIGVGQAFAALPTIYPQWHDIPMDLIVTGEDTIRRTIST</sequence>
<dbReference type="KEGG" id="hdh:G5B40_06225"/>
<dbReference type="AlphaFoldDB" id="A0A7L5BXW3"/>
<dbReference type="PANTHER" id="PTHR23407">
    <property type="entry name" value="ATPASE INHIBITOR/5-FORMYLTETRAHYDROFOLATE CYCLO-LIGASE"/>
    <property type="match status" value="1"/>
</dbReference>
<dbReference type="Proteomes" id="UP000503336">
    <property type="component" value="Chromosome"/>
</dbReference>
<dbReference type="GO" id="GO:0030272">
    <property type="term" value="F:5-formyltetrahydrofolate cyclo-ligase activity"/>
    <property type="evidence" value="ECO:0007669"/>
    <property type="project" value="UniProtKB-EC"/>
</dbReference>
<dbReference type="InterPro" id="IPR024185">
    <property type="entry name" value="FTHF_cligase-like_sf"/>
</dbReference>
<keyword evidence="3 4" id="KW-0067">ATP-binding</keyword>
<comment type="cofactor">
    <cofactor evidence="4">
        <name>Mg(2+)</name>
        <dbReference type="ChEBI" id="CHEBI:18420"/>
    </cofactor>
</comment>
<name>A0A7L5BXW3_9RHOB</name>
<evidence type="ECO:0000256" key="1">
    <source>
        <dbReference type="ARBA" id="ARBA00010638"/>
    </source>
</evidence>
<reference evidence="5 6" key="1">
    <citation type="submission" date="2020-02" db="EMBL/GenBank/DDBJ databases">
        <title>complete genome sequence of Rhodobacteraceae bacterium.</title>
        <authorList>
            <person name="Park J."/>
            <person name="Kim Y.-S."/>
            <person name="Kim K.-H."/>
        </authorList>
    </citation>
    <scope>NUCLEOTIDE SEQUENCE [LARGE SCALE GENOMIC DNA]</scope>
    <source>
        <strain evidence="5 6">RR4-56</strain>
    </source>
</reference>
<evidence type="ECO:0000256" key="4">
    <source>
        <dbReference type="RuleBase" id="RU361279"/>
    </source>
</evidence>
<dbReference type="RefSeq" id="WP_165096398.1">
    <property type="nucleotide sequence ID" value="NZ_CP049056.1"/>
</dbReference>
<protein>
    <recommendedName>
        <fullName evidence="4">5-formyltetrahydrofolate cyclo-ligase</fullName>
        <ecNumber evidence="4">6.3.3.2</ecNumber>
    </recommendedName>
</protein>
<keyword evidence="4" id="KW-0479">Metal-binding</keyword>